<evidence type="ECO:0000313" key="2">
    <source>
        <dbReference type="EMBL" id="CAK0868955.1"/>
    </source>
</evidence>
<accession>A0ABN9V7P6</accession>
<feature type="region of interest" description="Disordered" evidence="1">
    <location>
        <begin position="212"/>
        <end position="363"/>
    </location>
</feature>
<protein>
    <submittedName>
        <fullName evidence="2">Uncharacterized protein</fullName>
    </submittedName>
</protein>
<evidence type="ECO:0000256" key="1">
    <source>
        <dbReference type="SAM" id="MobiDB-lite"/>
    </source>
</evidence>
<organism evidence="2 3">
    <name type="scientific">Prorocentrum cordatum</name>
    <dbReference type="NCBI Taxonomy" id="2364126"/>
    <lineage>
        <taxon>Eukaryota</taxon>
        <taxon>Sar</taxon>
        <taxon>Alveolata</taxon>
        <taxon>Dinophyceae</taxon>
        <taxon>Prorocentrales</taxon>
        <taxon>Prorocentraceae</taxon>
        <taxon>Prorocentrum</taxon>
    </lineage>
</organism>
<comment type="caution">
    <text evidence="2">The sequence shown here is derived from an EMBL/GenBank/DDBJ whole genome shotgun (WGS) entry which is preliminary data.</text>
</comment>
<feature type="compositionally biased region" description="Low complexity" evidence="1">
    <location>
        <begin position="324"/>
        <end position="342"/>
    </location>
</feature>
<feature type="compositionally biased region" description="Low complexity" evidence="1">
    <location>
        <begin position="245"/>
        <end position="272"/>
    </location>
</feature>
<proteinExistence type="predicted"/>
<dbReference type="Proteomes" id="UP001189429">
    <property type="component" value="Unassembled WGS sequence"/>
</dbReference>
<feature type="non-terminal residue" evidence="2">
    <location>
        <position position="363"/>
    </location>
</feature>
<keyword evidence="3" id="KW-1185">Reference proteome</keyword>
<name>A0ABN9V7P6_9DINO</name>
<dbReference type="EMBL" id="CAUYUJ010016802">
    <property type="protein sequence ID" value="CAK0868955.1"/>
    <property type="molecule type" value="Genomic_DNA"/>
</dbReference>
<gene>
    <name evidence="2" type="ORF">PCOR1329_LOCUS55463</name>
</gene>
<reference evidence="2" key="1">
    <citation type="submission" date="2023-10" db="EMBL/GenBank/DDBJ databases">
        <authorList>
            <person name="Chen Y."/>
            <person name="Shah S."/>
            <person name="Dougan E. K."/>
            <person name="Thang M."/>
            <person name="Chan C."/>
        </authorList>
    </citation>
    <scope>NUCLEOTIDE SEQUENCE [LARGE SCALE GENOMIC DNA]</scope>
</reference>
<evidence type="ECO:0000313" key="3">
    <source>
        <dbReference type="Proteomes" id="UP001189429"/>
    </source>
</evidence>
<sequence>MLEKAREAWEAEVAEPLREEILDVTEEKNLLLAQMQRAEKNLFMARRSDEEPALPARGAALVRQALATVAGHVASNAPLSAALERLGQAVETAASRRDVAELAEAVDEVDNVPVVVAEARPKTPLKEGEPNMTEAHLAAVVSALAHITDGLDALGERLRERGQQDEDISQFIVWARRTGEEEEESMFKRIPVAKKLQKAAKVAALGARLKSGALSRPGSKPSPAASGAGGPAARAGAREDGAVLPSGSPGDGAEAASGEAALAPAQAEASPPGSSRRGTKPVAVTGAGREVSPTAPRRTSPRHGTKDAPEASPNAASCRGTRHAAAPVAAEAPRAAAAPAVPSLERVLRELPPPAPEAGSGGP</sequence>
<feature type="compositionally biased region" description="Low complexity" evidence="1">
    <location>
        <begin position="212"/>
        <end position="235"/>
    </location>
</feature>